<dbReference type="AlphaFoldDB" id="A0A8J8T711"/>
<evidence type="ECO:0000313" key="4">
    <source>
        <dbReference type="Proteomes" id="UP000785679"/>
    </source>
</evidence>
<keyword evidence="4" id="KW-1185">Reference proteome</keyword>
<feature type="compositionally biased region" description="Polar residues" evidence="1">
    <location>
        <begin position="1"/>
        <end position="10"/>
    </location>
</feature>
<dbReference type="PANTHER" id="PTHR46814:SF1">
    <property type="entry name" value="EGALITARIAN, ISOFORM B"/>
    <property type="match status" value="1"/>
</dbReference>
<feature type="domain" description="3'-5' exonuclease" evidence="2">
    <location>
        <begin position="287"/>
        <end position="477"/>
    </location>
</feature>
<name>A0A8J8T711_HALGN</name>
<feature type="region of interest" description="Disordered" evidence="1">
    <location>
        <begin position="242"/>
        <end position="269"/>
    </location>
</feature>
<dbReference type="GO" id="GO:0003676">
    <property type="term" value="F:nucleic acid binding"/>
    <property type="evidence" value="ECO:0007669"/>
    <property type="project" value="InterPro"/>
</dbReference>
<dbReference type="SMART" id="SM00474">
    <property type="entry name" value="35EXOc"/>
    <property type="match status" value="1"/>
</dbReference>
<dbReference type="GO" id="GO:0006139">
    <property type="term" value="P:nucleobase-containing compound metabolic process"/>
    <property type="evidence" value="ECO:0007669"/>
    <property type="project" value="InterPro"/>
</dbReference>
<dbReference type="GO" id="GO:0008408">
    <property type="term" value="F:3'-5' exonuclease activity"/>
    <property type="evidence" value="ECO:0007669"/>
    <property type="project" value="InterPro"/>
</dbReference>
<feature type="compositionally biased region" description="Polar residues" evidence="1">
    <location>
        <begin position="885"/>
        <end position="902"/>
    </location>
</feature>
<dbReference type="Gene3D" id="3.30.420.10">
    <property type="entry name" value="Ribonuclease H-like superfamily/Ribonuclease H"/>
    <property type="match status" value="1"/>
</dbReference>
<comment type="caution">
    <text evidence="3">The sequence shown here is derived from an EMBL/GenBank/DDBJ whole genome shotgun (WGS) entry which is preliminary data.</text>
</comment>
<dbReference type="EMBL" id="RRYP01002512">
    <property type="protein sequence ID" value="TNV84694.1"/>
    <property type="molecule type" value="Genomic_DNA"/>
</dbReference>
<accession>A0A8J8T711</accession>
<evidence type="ECO:0000259" key="2">
    <source>
        <dbReference type="SMART" id="SM00474"/>
    </source>
</evidence>
<proteinExistence type="predicted"/>
<dbReference type="PANTHER" id="PTHR46814">
    <property type="entry name" value="EGALITARIAN, ISOFORM B"/>
    <property type="match status" value="1"/>
</dbReference>
<feature type="region of interest" description="Disordered" evidence="1">
    <location>
        <begin position="1"/>
        <end position="67"/>
    </location>
</feature>
<reference evidence="3" key="1">
    <citation type="submission" date="2019-06" db="EMBL/GenBank/DDBJ databases">
        <authorList>
            <person name="Zheng W."/>
        </authorList>
    </citation>
    <scope>NUCLEOTIDE SEQUENCE</scope>
    <source>
        <strain evidence="3">QDHG01</strain>
    </source>
</reference>
<evidence type="ECO:0000256" key="1">
    <source>
        <dbReference type="SAM" id="MobiDB-lite"/>
    </source>
</evidence>
<dbReference type="Proteomes" id="UP000785679">
    <property type="component" value="Unassembled WGS sequence"/>
</dbReference>
<dbReference type="InterPro" id="IPR012337">
    <property type="entry name" value="RNaseH-like_sf"/>
</dbReference>
<dbReference type="Pfam" id="PF01612">
    <property type="entry name" value="DNA_pol_A_exo1"/>
    <property type="match status" value="1"/>
</dbReference>
<feature type="compositionally biased region" description="Polar residues" evidence="1">
    <location>
        <begin position="26"/>
        <end position="43"/>
    </location>
</feature>
<dbReference type="OrthoDB" id="26838at2759"/>
<feature type="region of interest" description="Disordered" evidence="1">
    <location>
        <begin position="885"/>
        <end position="925"/>
    </location>
</feature>
<dbReference type="InterPro" id="IPR002562">
    <property type="entry name" value="3'-5'_exonuclease_dom"/>
</dbReference>
<organism evidence="3 4">
    <name type="scientific">Halteria grandinella</name>
    <dbReference type="NCBI Taxonomy" id="5974"/>
    <lineage>
        <taxon>Eukaryota</taxon>
        <taxon>Sar</taxon>
        <taxon>Alveolata</taxon>
        <taxon>Ciliophora</taxon>
        <taxon>Intramacronucleata</taxon>
        <taxon>Spirotrichea</taxon>
        <taxon>Stichotrichia</taxon>
        <taxon>Sporadotrichida</taxon>
        <taxon>Halteriidae</taxon>
        <taxon>Halteria</taxon>
    </lineage>
</organism>
<feature type="compositionally biased region" description="Polar residues" evidence="1">
    <location>
        <begin position="805"/>
        <end position="819"/>
    </location>
</feature>
<sequence length="980" mass="106587">MQQPSQTAPTFSGKDGGGGTGGAGPPTSQTNTGILATSTSQGMSKGKANAVNSGSKQENAKETQQNCWQSEQSQLLFAGANLPSQGNSMTIPHVVLPSKLENLSVSTQPPYTTLTNGGGGGAPMKVPFQHKPTHAQLGINNTAGQFLQNQFFSSIPQGGKPFSGGTLYSQNHASITQSTGFYPGSGIHSQAQKVSRSFVTPSQSAGPIYPTLTPSALQVHFPIPQQQATAPPTSLMKALSIETTTEQQPPSIIRGTSSNSSGGSNSGGTSQAPLFSLSSIFNTHEEYVIITKPDEVREISTAILRSRPEPILGVDCEGLAKGRPLCLLQMYFAGKSYLFDLLSVDPFAYGLKEIMQSKTIMKIFHDFCEDQSALINQFNLVCDYVFDTQIAHRVIQIAKQKSKGKLSNHDDNNISLATLLLNYIDVTHTKKNEIHEKMRYDEAFWEKRPFTKDMIQYATQDVLYLPQVYQRMQSEYGHLMMKNWFYQNGNLYQEEITVFNKIMRDTSLCAKYAFINRHIQSVEQLQIHSVIQAFVKNYREDRVYCSLNIGWSGIIEDKNSIVYLKEYYDIGDIIQVQVEGFKTTYRSTYVMLKFLGPQNSTYIMPPLSQSLHHQQAVLTHQQHLAQHHHSYAMQPQGQTLFAMAQHQYQQQQQHHNSFHQGAGATYISAPLQQQHSMSFTATQQLPQTALPFQHLAAATEAKHQRSGTTFTTVFVPTGAAPFEPPSSAPGGRNSFHFPAQAAFVPSQTVANPLTNYSQSAQFVKQAGPANGNKQKSMNVQSPVFVPNSSFSSSTGGEVSIGGGSSQHTNSNGNILTSSLELNTPLPGTWPILTNQGGVAGMQTSSDCEGSFTANQAAGVSSGNNSAKKQAAAFLKKGGEQKGTILASSTTSHRPAQRQSSNLEEQKHASGIQGSQGGQAKARLSQKAGVAEIGDKDEQMHNIVKQILNDTISQIQVSGNPASNGKKAANIRFNTKGNFHL</sequence>
<gene>
    <name evidence="3" type="ORF">FGO68_gene15340</name>
</gene>
<dbReference type="InterPro" id="IPR036397">
    <property type="entry name" value="RNaseH_sf"/>
</dbReference>
<protein>
    <recommendedName>
        <fullName evidence="2">3'-5' exonuclease domain-containing protein</fullName>
    </recommendedName>
</protein>
<feature type="compositionally biased region" description="Gly residues" evidence="1">
    <location>
        <begin position="14"/>
        <end position="24"/>
    </location>
</feature>
<evidence type="ECO:0000313" key="3">
    <source>
        <dbReference type="EMBL" id="TNV84694.1"/>
    </source>
</evidence>
<dbReference type="SUPFAM" id="SSF53098">
    <property type="entry name" value="Ribonuclease H-like"/>
    <property type="match status" value="1"/>
</dbReference>
<feature type="compositionally biased region" description="Polar residues" evidence="1">
    <location>
        <begin position="50"/>
        <end position="67"/>
    </location>
</feature>
<feature type="compositionally biased region" description="Low complexity" evidence="1">
    <location>
        <begin position="255"/>
        <end position="269"/>
    </location>
</feature>
<feature type="region of interest" description="Disordered" evidence="1">
    <location>
        <begin position="788"/>
        <end position="819"/>
    </location>
</feature>